<evidence type="ECO:0000256" key="4">
    <source>
        <dbReference type="ARBA" id="ARBA00022692"/>
    </source>
</evidence>
<gene>
    <name evidence="11" type="ORF">AKJ09_04766</name>
</gene>
<feature type="domain" description="MacB-like periplasmic core" evidence="10">
    <location>
        <begin position="384"/>
        <end position="648"/>
    </location>
</feature>
<dbReference type="InterPro" id="IPR025857">
    <property type="entry name" value="MacB_PCD"/>
</dbReference>
<dbReference type="GO" id="GO:0044874">
    <property type="term" value="P:lipoprotein localization to outer membrane"/>
    <property type="evidence" value="ECO:0007669"/>
    <property type="project" value="TreeGrafter"/>
</dbReference>
<feature type="transmembrane region" description="Helical" evidence="8">
    <location>
        <begin position="253"/>
        <end position="273"/>
    </location>
</feature>
<comment type="subcellular location">
    <subcellularLocation>
        <location evidence="1">Cell membrane</location>
        <topology evidence="1">Multi-pass membrane protein</topology>
    </subcellularLocation>
</comment>
<feature type="transmembrane region" description="Helical" evidence="8">
    <location>
        <begin position="184"/>
        <end position="209"/>
    </location>
</feature>
<feature type="compositionally biased region" description="Polar residues" evidence="7">
    <location>
        <begin position="15"/>
        <end position="26"/>
    </location>
</feature>
<name>A0A0K1PX55_9BACT</name>
<feature type="transmembrane region" description="Helical" evidence="8">
    <location>
        <begin position="775"/>
        <end position="795"/>
    </location>
</feature>
<feature type="transmembrane region" description="Helical" evidence="8">
    <location>
        <begin position="731"/>
        <end position="755"/>
    </location>
</feature>
<evidence type="ECO:0000256" key="5">
    <source>
        <dbReference type="ARBA" id="ARBA00022989"/>
    </source>
</evidence>
<keyword evidence="6 8" id="KW-0472">Membrane</keyword>
<dbReference type="InterPro" id="IPR003838">
    <property type="entry name" value="ABC3_permease_C"/>
</dbReference>
<dbReference type="RefSeq" id="WP_240488551.1">
    <property type="nucleotide sequence ID" value="NZ_CP012333.1"/>
</dbReference>
<accession>A0A0K1PX55</accession>
<dbReference type="PATRIC" id="fig|1391654.3.peg.4830"/>
<feature type="transmembrane region" description="Helical" evidence="8">
    <location>
        <begin position="379"/>
        <end position="408"/>
    </location>
</feature>
<evidence type="ECO:0000313" key="12">
    <source>
        <dbReference type="Proteomes" id="UP000064967"/>
    </source>
</evidence>
<feature type="region of interest" description="Disordered" evidence="7">
    <location>
        <begin position="1"/>
        <end position="36"/>
    </location>
</feature>
<dbReference type="PANTHER" id="PTHR30489">
    <property type="entry name" value="LIPOPROTEIN-RELEASING SYSTEM TRANSMEMBRANE PROTEIN LOLE"/>
    <property type="match status" value="1"/>
</dbReference>
<evidence type="ECO:0000256" key="7">
    <source>
        <dbReference type="SAM" id="MobiDB-lite"/>
    </source>
</evidence>
<comment type="similarity">
    <text evidence="2">Belongs to the ABC-4 integral membrane protein family. LolC/E subfamily.</text>
</comment>
<keyword evidence="11" id="KW-0449">Lipoprotein</keyword>
<evidence type="ECO:0000256" key="3">
    <source>
        <dbReference type="ARBA" id="ARBA00022475"/>
    </source>
</evidence>
<keyword evidence="12" id="KW-1185">Reference proteome</keyword>
<keyword evidence="5 8" id="KW-1133">Transmembrane helix</keyword>
<evidence type="ECO:0000256" key="1">
    <source>
        <dbReference type="ARBA" id="ARBA00004651"/>
    </source>
</evidence>
<keyword evidence="4 8" id="KW-0812">Transmembrane</keyword>
<feature type="transmembrane region" description="Helical" evidence="8">
    <location>
        <begin position="128"/>
        <end position="151"/>
    </location>
</feature>
<evidence type="ECO:0000256" key="2">
    <source>
        <dbReference type="ARBA" id="ARBA00005236"/>
    </source>
</evidence>
<feature type="domain" description="ABC3 transporter permease C-terminal" evidence="9">
    <location>
        <begin position="681"/>
        <end position="803"/>
    </location>
</feature>
<reference evidence="11 12" key="1">
    <citation type="submission" date="2015-08" db="EMBL/GenBank/DDBJ databases">
        <authorList>
            <person name="Babu N.S."/>
            <person name="Beckwith C.J."/>
            <person name="Beseler K.G."/>
            <person name="Brison A."/>
            <person name="Carone J.V."/>
            <person name="Caskin T.P."/>
            <person name="Diamond M."/>
            <person name="Durham M.E."/>
            <person name="Foxe J.M."/>
            <person name="Go M."/>
            <person name="Henderson B.A."/>
            <person name="Jones I.B."/>
            <person name="McGettigan J.A."/>
            <person name="Micheletti S.J."/>
            <person name="Nasrallah M.E."/>
            <person name="Ortiz D."/>
            <person name="Piller C.R."/>
            <person name="Privatt S.R."/>
            <person name="Schneider S.L."/>
            <person name="Sharp S."/>
            <person name="Smith T.C."/>
            <person name="Stanton J.D."/>
            <person name="Ullery H.E."/>
            <person name="Wilson R.J."/>
            <person name="Serrano M.G."/>
            <person name="Buck G."/>
            <person name="Lee V."/>
            <person name="Wang Y."/>
            <person name="Carvalho R."/>
            <person name="Voegtly L."/>
            <person name="Shi R."/>
            <person name="Duckworth R."/>
            <person name="Johnson A."/>
            <person name="Loviza R."/>
            <person name="Walstead R."/>
            <person name="Shah Z."/>
            <person name="Kiflezghi M."/>
            <person name="Wade K."/>
            <person name="Ball S.L."/>
            <person name="Bradley K.W."/>
            <person name="Asai D.J."/>
            <person name="Bowman C.A."/>
            <person name="Russell D.A."/>
            <person name="Pope W.H."/>
            <person name="Jacobs-Sera D."/>
            <person name="Hendrix R.W."/>
            <person name="Hatfull G.F."/>
        </authorList>
    </citation>
    <scope>NUCLEOTIDE SEQUENCE [LARGE SCALE GENOMIC DNA]</scope>
    <source>
        <strain evidence="11 12">DSM 27648</strain>
    </source>
</reference>
<feature type="transmembrane region" description="Helical" evidence="8">
    <location>
        <begin position="294"/>
        <end position="313"/>
    </location>
</feature>
<dbReference type="Pfam" id="PF12704">
    <property type="entry name" value="MacB_PCD"/>
    <property type="match status" value="1"/>
</dbReference>
<dbReference type="KEGG" id="llu:AKJ09_04766"/>
<evidence type="ECO:0000256" key="8">
    <source>
        <dbReference type="SAM" id="Phobius"/>
    </source>
</evidence>
<evidence type="ECO:0000259" key="10">
    <source>
        <dbReference type="Pfam" id="PF12704"/>
    </source>
</evidence>
<dbReference type="InterPro" id="IPR051447">
    <property type="entry name" value="Lipoprotein-release_system"/>
</dbReference>
<feature type="transmembrane region" description="Helical" evidence="8">
    <location>
        <begin position="677"/>
        <end position="702"/>
    </location>
</feature>
<proteinExistence type="inferred from homology"/>
<feature type="transmembrane region" description="Helical" evidence="8">
    <location>
        <begin position="333"/>
        <end position="355"/>
    </location>
</feature>
<feature type="transmembrane region" description="Helical" evidence="8">
    <location>
        <begin position="72"/>
        <end position="94"/>
    </location>
</feature>
<dbReference type="PANTHER" id="PTHR30489:SF0">
    <property type="entry name" value="LIPOPROTEIN-RELEASING SYSTEM TRANSMEMBRANE PROTEIN LOLE"/>
    <property type="match status" value="1"/>
</dbReference>
<protein>
    <submittedName>
        <fullName evidence="11">Lipoprotein releasing system transmembrane protein LolC</fullName>
    </submittedName>
</protein>
<evidence type="ECO:0000259" key="9">
    <source>
        <dbReference type="Pfam" id="PF02687"/>
    </source>
</evidence>
<dbReference type="AlphaFoldDB" id="A0A0K1PX55"/>
<evidence type="ECO:0000313" key="11">
    <source>
        <dbReference type="EMBL" id="AKU98102.1"/>
    </source>
</evidence>
<organism evidence="11 12">
    <name type="scientific">Labilithrix luteola</name>
    <dbReference type="NCBI Taxonomy" id="1391654"/>
    <lineage>
        <taxon>Bacteria</taxon>
        <taxon>Pseudomonadati</taxon>
        <taxon>Myxococcota</taxon>
        <taxon>Polyangia</taxon>
        <taxon>Polyangiales</taxon>
        <taxon>Labilitrichaceae</taxon>
        <taxon>Labilithrix</taxon>
    </lineage>
</organism>
<dbReference type="Proteomes" id="UP000064967">
    <property type="component" value="Chromosome"/>
</dbReference>
<dbReference type="GO" id="GO:0098797">
    <property type="term" value="C:plasma membrane protein complex"/>
    <property type="evidence" value="ECO:0007669"/>
    <property type="project" value="TreeGrafter"/>
</dbReference>
<dbReference type="STRING" id="1391654.AKJ09_04766"/>
<sequence length="812" mass="86704">MTTPETPDNEVATAQEPSAPSSQRSPETAGEAPNAGARWATEGIEQPWTLGEAIGQALSALRRNLGSLVGGYVPYVLLPLVIGVVAGVLARTVFQSVFFESPADLLHRSLGSTSTGGFTLAQPSMRPLVLLGAGVGLLSGLIVTVGVAQLYEAALAAIRGVPVPPGRVGRALKRTPKLLVLHTLILLLACIPATFGFLALPFVLAPFFVVDDDEAIGTALRKSWRLGKHFLGTLWLLGFALSPLALLGLASQIFSVVTLPLQVCAIAYVYARATGRNDLPWLTPEYGSRAIRTFLKVTLVALLTLFAGLVAWVESLPTLRGAAWSAKDMAVRVSTILTGVTAVIVLLALLLPYVLDRLEGRRFTSFVAARHVRSQKSGFLTVISVLSICGVAISSCALSSVVSVMGGFSQDLKRKILGNNAHIVVDMTSGATFGDYESAVERVRGVKGVIGAAPVVHGEVMASSASNLAGVIVSGIEPQSIKSVIELGNNIEVGKLDYLEHPEKLTHLPPNEVIGLGPGGEQYLKGADLGGLTDEIDPSVRAVLLDKPDRPGLILGRELAKTLHVYVGDEITLVSPLGDLGPMGVMPRTKKFRVAGIFYSGMYEYDATYVYTMIDAAQDYFQTEGKISAIEIKVEDAEHADRIAPEVVAALDRPELRVRDWREINKNLFSALKLERFATFIILSIAIMVASFCIVCTLLLMVTEKGKEIAILKAIGASDGTILRTFMIEGIIIGGIGTVFGVTTGLAVCTGLSWFGLRLDPDVYYIDRLPISVNGWDFLTVALAALTICTLSTIYPAYAASRLRPVDGLRYE</sequence>
<dbReference type="Pfam" id="PF02687">
    <property type="entry name" value="FtsX"/>
    <property type="match status" value="1"/>
</dbReference>
<keyword evidence="3" id="KW-1003">Cell membrane</keyword>
<evidence type="ECO:0000256" key="6">
    <source>
        <dbReference type="ARBA" id="ARBA00023136"/>
    </source>
</evidence>
<dbReference type="EMBL" id="CP012333">
    <property type="protein sequence ID" value="AKU98102.1"/>
    <property type="molecule type" value="Genomic_DNA"/>
</dbReference>